<evidence type="ECO:0000256" key="1">
    <source>
        <dbReference type="SAM" id="Phobius"/>
    </source>
</evidence>
<evidence type="ECO:0000313" key="6">
    <source>
        <dbReference type="Proteomes" id="UP000321224"/>
    </source>
</evidence>
<dbReference type="GO" id="GO:0016747">
    <property type="term" value="F:acyltransferase activity, transferring groups other than amino-acyl groups"/>
    <property type="evidence" value="ECO:0007669"/>
    <property type="project" value="InterPro"/>
</dbReference>
<feature type="transmembrane region" description="Helical" evidence="1">
    <location>
        <begin position="181"/>
        <end position="200"/>
    </location>
</feature>
<dbReference type="PANTHER" id="PTHR36927:SF3">
    <property type="entry name" value="GLUCANS BIOSYNTHESIS PROTEIN C"/>
    <property type="match status" value="1"/>
</dbReference>
<sequence>MSTTATPHLTDEHRPDLDWLRVVAILLLHLFHTGMMFNTWDWHVKSVQALPWLEPPMEVLHHLRMPLLMCISGLGTAVALRRRSLGTFAGDRAKRLLGPLVFGMFVVVPPQIYLEQLQRGTFQGSYADFYPSVFGFEPYPAGSFSWHHLWFVAYLFVYCLLALPLFAALRTASGQAWLQRAEAWLSRGGNVAWLFLPLALNEVLLRRFPQTHALLDDPRAFIHFGLFFLGGHLLGRCPRVIEHLVARRKALLGACGLLFAVMAPPNEYAFPLETLGRTALQWLFILSALAWARACIHVRRPWLRYARERAYPFYILHQTVIVIVGFAVVDWPVGPWGLFLAVLTLTFSLTWGLCEGVARVPWLRACFGMPARSKRAAPIHAAAPVHTA</sequence>
<dbReference type="EMBL" id="BJVY01000036">
    <property type="protein sequence ID" value="GEL73573.1"/>
    <property type="molecule type" value="Genomic_DNA"/>
</dbReference>
<organism evidence="3 6">
    <name type="scientific">Myxococcus virescens</name>
    <dbReference type="NCBI Taxonomy" id="83456"/>
    <lineage>
        <taxon>Bacteria</taxon>
        <taxon>Pseudomonadati</taxon>
        <taxon>Myxococcota</taxon>
        <taxon>Myxococcia</taxon>
        <taxon>Myxococcales</taxon>
        <taxon>Cystobacterineae</taxon>
        <taxon>Myxococcaceae</taxon>
        <taxon>Myxococcus</taxon>
    </lineage>
</organism>
<feature type="transmembrane region" description="Helical" evidence="1">
    <location>
        <begin position="149"/>
        <end position="169"/>
    </location>
</feature>
<dbReference type="Pfam" id="PF01757">
    <property type="entry name" value="Acyl_transf_3"/>
    <property type="match status" value="1"/>
</dbReference>
<dbReference type="Proteomes" id="UP000198717">
    <property type="component" value="Unassembled WGS sequence"/>
</dbReference>
<accession>A0A511HJ29</accession>
<feature type="transmembrane region" description="Helical" evidence="1">
    <location>
        <begin position="220"/>
        <end position="238"/>
    </location>
</feature>
<protein>
    <submittedName>
        <fullName evidence="3">Membrane protein</fullName>
    </submittedName>
    <submittedName>
        <fullName evidence="4">Peptidoglycan/LPS O-acetylase OafA/YrhL, contains acyltransferase and SGNH-hydrolase domains</fullName>
    </submittedName>
</protein>
<proteinExistence type="predicted"/>
<dbReference type="InterPro" id="IPR050623">
    <property type="entry name" value="Glucan_succinyl_AcylTrfase"/>
</dbReference>
<feature type="transmembrane region" description="Helical" evidence="1">
    <location>
        <begin position="19"/>
        <end position="40"/>
    </location>
</feature>
<reference evidence="4 5" key="1">
    <citation type="submission" date="2016-10" db="EMBL/GenBank/DDBJ databases">
        <authorList>
            <person name="Varghese N."/>
            <person name="Submissions S."/>
        </authorList>
    </citation>
    <scope>NUCLEOTIDE SEQUENCE [LARGE SCALE GENOMIC DNA]</scope>
    <source>
        <strain evidence="4 5">DSM 2260</strain>
    </source>
</reference>
<evidence type="ECO:0000313" key="5">
    <source>
        <dbReference type="Proteomes" id="UP000198717"/>
    </source>
</evidence>
<name>A0A511HJ29_9BACT</name>
<keyword evidence="5" id="KW-1185">Reference proteome</keyword>
<comment type="caution">
    <text evidence="3">The sequence shown here is derived from an EMBL/GenBank/DDBJ whole genome shotgun (WGS) entry which is preliminary data.</text>
</comment>
<feature type="transmembrane region" description="Helical" evidence="1">
    <location>
        <begin position="335"/>
        <end position="354"/>
    </location>
</feature>
<feature type="transmembrane region" description="Helical" evidence="1">
    <location>
        <begin position="60"/>
        <end position="80"/>
    </location>
</feature>
<keyword evidence="4" id="KW-0012">Acyltransferase</keyword>
<dbReference type="RefSeq" id="WP_090491553.1">
    <property type="nucleotide sequence ID" value="NZ_BJVY01000036.1"/>
</dbReference>
<feature type="transmembrane region" description="Helical" evidence="1">
    <location>
        <begin position="96"/>
        <end position="114"/>
    </location>
</feature>
<dbReference type="EMBL" id="FNAJ01000008">
    <property type="protein sequence ID" value="SDE51957.1"/>
    <property type="molecule type" value="Genomic_DNA"/>
</dbReference>
<gene>
    <name evidence="3" type="ORF">MVI01_53570</name>
    <name evidence="4" type="ORF">SAMN04488504_10819</name>
</gene>
<feature type="transmembrane region" description="Helical" evidence="1">
    <location>
        <begin position="250"/>
        <end position="267"/>
    </location>
</feature>
<reference evidence="3 6" key="2">
    <citation type="submission" date="2019-07" db="EMBL/GenBank/DDBJ databases">
        <title>Whole genome shotgun sequence of Myxococcus virescens NBRC 100334.</title>
        <authorList>
            <person name="Hosoyama A."/>
            <person name="Uohara A."/>
            <person name="Ohji S."/>
            <person name="Ichikawa N."/>
        </authorList>
    </citation>
    <scope>NUCLEOTIDE SEQUENCE [LARGE SCALE GENOMIC DNA]</scope>
    <source>
        <strain evidence="3 6">NBRC 100334</strain>
    </source>
</reference>
<dbReference type="AlphaFoldDB" id="A0A511HJ29"/>
<evidence type="ECO:0000313" key="3">
    <source>
        <dbReference type="EMBL" id="GEL73573.1"/>
    </source>
</evidence>
<dbReference type="InterPro" id="IPR002656">
    <property type="entry name" value="Acyl_transf_3_dom"/>
</dbReference>
<keyword evidence="1" id="KW-0472">Membrane</keyword>
<feature type="transmembrane region" description="Helical" evidence="1">
    <location>
        <begin position="279"/>
        <end position="298"/>
    </location>
</feature>
<keyword evidence="4" id="KW-0808">Transferase</keyword>
<keyword evidence="1" id="KW-1133">Transmembrane helix</keyword>
<evidence type="ECO:0000313" key="4">
    <source>
        <dbReference type="EMBL" id="SDE51957.1"/>
    </source>
</evidence>
<feature type="domain" description="Acyltransferase 3" evidence="2">
    <location>
        <begin position="16"/>
        <end position="353"/>
    </location>
</feature>
<dbReference type="PANTHER" id="PTHR36927">
    <property type="entry name" value="BLR4337 PROTEIN"/>
    <property type="match status" value="1"/>
</dbReference>
<keyword evidence="1" id="KW-0812">Transmembrane</keyword>
<dbReference type="Proteomes" id="UP000321224">
    <property type="component" value="Unassembled WGS sequence"/>
</dbReference>
<evidence type="ECO:0000259" key="2">
    <source>
        <dbReference type="Pfam" id="PF01757"/>
    </source>
</evidence>
<feature type="transmembrane region" description="Helical" evidence="1">
    <location>
        <begin position="310"/>
        <end position="329"/>
    </location>
</feature>